<gene>
    <name evidence="2" type="ORF">GCWU0000282_000572</name>
</gene>
<dbReference type="InterPro" id="IPR002500">
    <property type="entry name" value="PAPS_reduct_dom"/>
</dbReference>
<evidence type="ECO:0000313" key="2">
    <source>
        <dbReference type="EMBL" id="ESL04224.1"/>
    </source>
</evidence>
<dbReference type="Pfam" id="PF01507">
    <property type="entry name" value="PAPS_reduct"/>
    <property type="match status" value="1"/>
</dbReference>
<dbReference type="eggNOG" id="COG0175">
    <property type="taxonomic scope" value="Bacteria"/>
</dbReference>
<evidence type="ECO:0000259" key="1">
    <source>
        <dbReference type="Pfam" id="PF01507"/>
    </source>
</evidence>
<dbReference type="RefSeq" id="WP_023353464.1">
    <property type="nucleotide sequence ID" value="NZ_KI535366.1"/>
</dbReference>
<dbReference type="Gene3D" id="3.40.50.620">
    <property type="entry name" value="HUPs"/>
    <property type="match status" value="1"/>
</dbReference>
<sequence length="537" mass="62678">MASGITINKDKIEGLKDTIRNLYLADDIPWVIGYSGGKDSTATLQLVWYALRELPAEKLTKVVHVINTDTLVESPVIEKWVEKSLKMMDESSSKIPSKVNTLFVTHRLTPAVDNTYWVNFIGRGYPFPRKKLRWCTDRLKIQPVNKFVKDKIAEHGEIILVLGTRKAESAARARTMTYYEKKRVRELLSPNPTLANELVFSPLEDWTNNDVWVFLMQYENPWGLSNHELQTLYMSATEDKECPMMTEKNQPTCGQSRFGCWVCTMVEKDKSMEAMISNEDEKAWMTPLLEFRNRFGDEDKDRGRRSFKKMQGYLQGSYEQLHHGPYLKEWREQWLRELLEKQVEIQKYGPEEFSDYELISIPELRCIRRIWVFDKHEFDDSLPRIYEEVIGKDFDDPEWIGSEAFGENEWNLLGQVCDEVLGTEQFSNSRDTKEAMVTGANAEKLETVRDNLALDMIASLIDVESRATGMHDRKGILDMLEQCMKKDFYSDEEDATDYYRKQLQRKKDMGGKYNERFFINVKDEGEEFEDVPEGADQ</sequence>
<dbReference type="Proteomes" id="UP000018227">
    <property type="component" value="Unassembled WGS sequence"/>
</dbReference>
<dbReference type="NCBIfam" id="NF005316">
    <property type="entry name" value="PRK06850.1"/>
    <property type="match status" value="1"/>
</dbReference>
<name>V2XPY1_9FIRM</name>
<dbReference type="InterPro" id="IPR050128">
    <property type="entry name" value="Sulfate_adenylyltrnsfr_sub2"/>
</dbReference>
<dbReference type="InterPro" id="IPR014729">
    <property type="entry name" value="Rossmann-like_a/b/a_fold"/>
</dbReference>
<evidence type="ECO:0000313" key="3">
    <source>
        <dbReference type="Proteomes" id="UP000018227"/>
    </source>
</evidence>
<proteinExistence type="predicted"/>
<comment type="caution">
    <text evidence="2">The sequence shown here is derived from an EMBL/GenBank/DDBJ whole genome shotgun (WGS) entry which is preliminary data.</text>
</comment>
<dbReference type="PANTHER" id="PTHR43196">
    <property type="entry name" value="SULFATE ADENYLYLTRANSFERASE SUBUNIT 2"/>
    <property type="match status" value="1"/>
</dbReference>
<dbReference type="SUPFAM" id="SSF52402">
    <property type="entry name" value="Adenine nucleotide alpha hydrolases-like"/>
    <property type="match status" value="1"/>
</dbReference>
<dbReference type="EMBL" id="ACIL03000005">
    <property type="protein sequence ID" value="ESL04224.1"/>
    <property type="molecule type" value="Genomic_DNA"/>
</dbReference>
<protein>
    <submittedName>
        <fullName evidence="2">Putative sulfurtransferase DndC</fullName>
    </submittedName>
</protein>
<accession>V2XPY1</accession>
<feature type="domain" description="Phosphoadenosine phosphosulphate reductase" evidence="1">
    <location>
        <begin position="31"/>
        <end position="219"/>
    </location>
</feature>
<dbReference type="PANTHER" id="PTHR43196:SF2">
    <property type="entry name" value="PHOSPHOADENOSINE PHOSPHOSULFATE REDUCTASE"/>
    <property type="match status" value="1"/>
</dbReference>
<keyword evidence="3" id="KW-1185">Reference proteome</keyword>
<dbReference type="STRING" id="592026.GCWU0000282_000572"/>
<organism evidence="2 3">
    <name type="scientific">Catonella morbi ATCC 51271</name>
    <dbReference type="NCBI Taxonomy" id="592026"/>
    <lineage>
        <taxon>Bacteria</taxon>
        <taxon>Bacillati</taxon>
        <taxon>Bacillota</taxon>
        <taxon>Clostridia</taxon>
        <taxon>Lachnospirales</taxon>
        <taxon>Lachnospiraceae</taxon>
        <taxon>Catonella</taxon>
    </lineage>
</organism>
<dbReference type="GO" id="GO:0016740">
    <property type="term" value="F:transferase activity"/>
    <property type="evidence" value="ECO:0007669"/>
    <property type="project" value="UniProtKB-KW"/>
</dbReference>
<dbReference type="NCBIfam" id="TIGR03183">
    <property type="entry name" value="DNA_S_dndC"/>
    <property type="match status" value="1"/>
</dbReference>
<dbReference type="InterPro" id="IPR017598">
    <property type="entry name" value="SulphurTrfase_DndC"/>
</dbReference>
<keyword evidence="2" id="KW-0808">Transferase</keyword>
<dbReference type="AlphaFoldDB" id="V2XPY1"/>
<reference evidence="2 3" key="1">
    <citation type="submission" date="2013-06" db="EMBL/GenBank/DDBJ databases">
        <authorList>
            <person name="Weinstock G."/>
            <person name="Sodergren E."/>
            <person name="Clifton S."/>
            <person name="Fulton L."/>
            <person name="Fulton B."/>
            <person name="Courtney L."/>
            <person name="Fronick C."/>
            <person name="Harrison M."/>
            <person name="Strong C."/>
            <person name="Farmer C."/>
            <person name="Delahaunty K."/>
            <person name="Markovic C."/>
            <person name="Hall O."/>
            <person name="Minx P."/>
            <person name="Tomlinson C."/>
            <person name="Mitreva M."/>
            <person name="Nelson J."/>
            <person name="Hou S."/>
            <person name="Wollam A."/>
            <person name="Pepin K.H."/>
            <person name="Johnson M."/>
            <person name="Bhonagiri V."/>
            <person name="Nash W.E."/>
            <person name="Warren W."/>
            <person name="Chinwalla A."/>
            <person name="Mardis E.R."/>
            <person name="Wilson R.K."/>
        </authorList>
    </citation>
    <scope>NUCLEOTIDE SEQUENCE [LARGE SCALE GENOMIC DNA]</scope>
    <source>
        <strain evidence="2 3">ATCC 51271</strain>
    </source>
</reference>
<dbReference type="HOGENOM" id="CLU_027799_2_1_9"/>